<evidence type="ECO:0000256" key="3">
    <source>
        <dbReference type="ARBA" id="ARBA00022448"/>
    </source>
</evidence>
<keyword evidence="8 10" id="KW-0472">Membrane</keyword>
<dbReference type="NCBIfam" id="TIGR03810">
    <property type="entry name" value="arg_ornith_anti"/>
    <property type="match status" value="1"/>
</dbReference>
<keyword evidence="12" id="KW-1185">Reference proteome</keyword>
<dbReference type="EMBL" id="UPPP01000058">
    <property type="protein sequence ID" value="VBB05710.1"/>
    <property type="molecule type" value="Genomic_DNA"/>
</dbReference>
<dbReference type="Gene3D" id="1.20.1740.10">
    <property type="entry name" value="Amino acid/polyamine transporter I"/>
    <property type="match status" value="1"/>
</dbReference>
<organism evidence="11 12">
    <name type="scientific">Lucifera butyrica</name>
    <dbReference type="NCBI Taxonomy" id="1351585"/>
    <lineage>
        <taxon>Bacteria</taxon>
        <taxon>Bacillati</taxon>
        <taxon>Bacillota</taxon>
        <taxon>Negativicutes</taxon>
        <taxon>Veillonellales</taxon>
        <taxon>Veillonellaceae</taxon>
        <taxon>Lucifera</taxon>
    </lineage>
</organism>
<dbReference type="InterPro" id="IPR004754">
    <property type="entry name" value="Amino_acid_antiprt"/>
</dbReference>
<gene>
    <name evidence="11" type="ORF">LUCI_0921</name>
</gene>
<dbReference type="OrthoDB" id="178667at2"/>
<feature type="transmembrane region" description="Helical" evidence="10">
    <location>
        <begin position="201"/>
        <end position="220"/>
    </location>
</feature>
<keyword evidence="5 10" id="KW-0812">Transmembrane</keyword>
<evidence type="ECO:0000256" key="2">
    <source>
        <dbReference type="ARBA" id="ARBA00008220"/>
    </source>
</evidence>
<protein>
    <recommendedName>
        <fullName evidence="9">Arginine-ornithine antiporter</fullName>
    </recommendedName>
</protein>
<dbReference type="AlphaFoldDB" id="A0A498R4H8"/>
<evidence type="ECO:0000256" key="9">
    <source>
        <dbReference type="NCBIfam" id="TIGR03810"/>
    </source>
</evidence>
<evidence type="ECO:0000256" key="1">
    <source>
        <dbReference type="ARBA" id="ARBA00004651"/>
    </source>
</evidence>
<feature type="transmembrane region" description="Helical" evidence="10">
    <location>
        <begin position="418"/>
        <end position="436"/>
    </location>
</feature>
<dbReference type="NCBIfam" id="TIGR00905">
    <property type="entry name" value="2A0302"/>
    <property type="match status" value="1"/>
</dbReference>
<evidence type="ECO:0000313" key="12">
    <source>
        <dbReference type="Proteomes" id="UP000277811"/>
    </source>
</evidence>
<dbReference type="GO" id="GO:1903826">
    <property type="term" value="P:L-arginine transmembrane transport"/>
    <property type="evidence" value="ECO:0007669"/>
    <property type="project" value="InterPro"/>
</dbReference>
<sequence>MADDKKLGLIALIGLVTGSMIGGGVFSLPADMARGAGAGAILIGWLITGVGMITLALVYQNLAVRKPELNGGVYSYAKAGFGDYIGFNAAWGYWLSALLGNVSYAVMLFGALGYFFPVFGTGNNAVSIVCASILVWTLQALILRGVKEAALVNVLTTIAKLVPIFLFLLVLVVAFNLKTFTFDLWGQANTDLGSVLDQVKSTMLVTLWVFIGIEGAVVISGRAKDRRDVGKATVMGLVGTLVIYVLVSVLSLGAMEQAKLAQLDTPSTAYVLEAVVGPWGAVVINAGLVVSLFGALLGWSILAAEIPFVAARDGILPKIFRKENRNGSPVNSLFLTNTLVQIALVLTLVSSSTYQALYSIASSAILIPYLFSGLYAWKLAATGETYDENPAERNKDLLTAVLSSVYAAWLIYAAGLKYILLVTILYAVGIFVFRQVKRENQQQVFAGYEKAIALLFAVAGTVALGLLATGGLS</sequence>
<keyword evidence="7 10" id="KW-1133">Transmembrane helix</keyword>
<evidence type="ECO:0000313" key="11">
    <source>
        <dbReference type="EMBL" id="VBB05710.1"/>
    </source>
</evidence>
<feature type="transmembrane region" description="Helical" evidence="10">
    <location>
        <begin position="93"/>
        <end position="119"/>
    </location>
</feature>
<proteinExistence type="inferred from homology"/>
<feature type="transmembrane region" description="Helical" evidence="10">
    <location>
        <begin position="7"/>
        <end position="30"/>
    </location>
</feature>
<dbReference type="InterPro" id="IPR022461">
    <property type="entry name" value="Arg/Orn_antiprt_ArcD"/>
</dbReference>
<evidence type="ECO:0000256" key="4">
    <source>
        <dbReference type="ARBA" id="ARBA00022475"/>
    </source>
</evidence>
<dbReference type="GO" id="GO:0006527">
    <property type="term" value="P:L-arginine catabolic process"/>
    <property type="evidence" value="ECO:0007669"/>
    <property type="project" value="UniProtKB-UniRule"/>
</dbReference>
<evidence type="ECO:0000256" key="8">
    <source>
        <dbReference type="ARBA" id="ARBA00023136"/>
    </source>
</evidence>
<feature type="transmembrane region" description="Helical" evidence="10">
    <location>
        <begin position="282"/>
        <end position="309"/>
    </location>
</feature>
<feature type="transmembrane region" description="Helical" evidence="10">
    <location>
        <begin position="232"/>
        <end position="255"/>
    </location>
</feature>
<evidence type="ECO:0000256" key="6">
    <source>
        <dbReference type="ARBA" id="ARBA00022970"/>
    </source>
</evidence>
<dbReference type="InterPro" id="IPR002293">
    <property type="entry name" value="AA/rel_permease1"/>
</dbReference>
<comment type="similarity">
    <text evidence="2">Belongs to the amino acid-polyamine-organocation (APC) superfamily. Basic amino acid/polyamine antiporter (APA) (TC 2.A.3.2) family.</text>
</comment>
<dbReference type="RefSeq" id="WP_122626687.1">
    <property type="nucleotide sequence ID" value="NZ_UPPP01000058.1"/>
</dbReference>
<name>A0A498R4H8_9FIRM</name>
<accession>A0A498R4H8</accession>
<evidence type="ECO:0000256" key="5">
    <source>
        <dbReference type="ARBA" id="ARBA00022692"/>
    </source>
</evidence>
<dbReference type="InterPro" id="IPR050367">
    <property type="entry name" value="APC_superfamily"/>
</dbReference>
<dbReference type="Proteomes" id="UP000277811">
    <property type="component" value="Unassembled WGS sequence"/>
</dbReference>
<dbReference type="PANTHER" id="PTHR42770">
    <property type="entry name" value="AMINO ACID TRANSPORTER-RELATED"/>
    <property type="match status" value="1"/>
</dbReference>
<dbReference type="Pfam" id="PF13520">
    <property type="entry name" value="AA_permease_2"/>
    <property type="match status" value="1"/>
</dbReference>
<evidence type="ECO:0000256" key="7">
    <source>
        <dbReference type="ARBA" id="ARBA00022989"/>
    </source>
</evidence>
<feature type="transmembrane region" description="Helical" evidence="10">
    <location>
        <begin position="125"/>
        <end position="143"/>
    </location>
</feature>
<feature type="transmembrane region" description="Helical" evidence="10">
    <location>
        <begin position="36"/>
        <end position="59"/>
    </location>
</feature>
<dbReference type="GO" id="GO:0005886">
    <property type="term" value="C:plasma membrane"/>
    <property type="evidence" value="ECO:0007669"/>
    <property type="project" value="UniProtKB-SubCell"/>
</dbReference>
<feature type="transmembrane region" description="Helical" evidence="10">
    <location>
        <begin position="356"/>
        <end position="377"/>
    </location>
</feature>
<keyword evidence="3" id="KW-0813">Transport</keyword>
<dbReference type="GO" id="GO:0043858">
    <property type="term" value="F:arginine:ornithine antiporter activity"/>
    <property type="evidence" value="ECO:0007669"/>
    <property type="project" value="UniProtKB-UniRule"/>
</dbReference>
<feature type="transmembrane region" description="Helical" evidence="10">
    <location>
        <begin position="448"/>
        <end position="468"/>
    </location>
</feature>
<keyword evidence="4" id="KW-1003">Cell membrane</keyword>
<feature type="transmembrane region" description="Helical" evidence="10">
    <location>
        <begin position="150"/>
        <end position="175"/>
    </location>
</feature>
<keyword evidence="6" id="KW-0029">Amino-acid transport</keyword>
<dbReference type="PIRSF" id="PIRSF006060">
    <property type="entry name" value="AA_transporter"/>
    <property type="match status" value="1"/>
</dbReference>
<dbReference type="PANTHER" id="PTHR42770:SF4">
    <property type="entry name" value="ARGININE_ORNITHINE ANTIPORTER-RELATED"/>
    <property type="match status" value="1"/>
</dbReference>
<comment type="subcellular location">
    <subcellularLocation>
        <location evidence="1">Cell membrane</location>
        <topology evidence="1">Multi-pass membrane protein</topology>
    </subcellularLocation>
</comment>
<reference evidence="11 12" key="1">
    <citation type="submission" date="2018-06" db="EMBL/GenBank/DDBJ databases">
        <authorList>
            <person name="Strepis N."/>
        </authorList>
    </citation>
    <scope>NUCLEOTIDE SEQUENCE [LARGE SCALE GENOMIC DNA]</scope>
    <source>
        <strain evidence="11">LUCI</strain>
    </source>
</reference>
<evidence type="ECO:0000256" key="10">
    <source>
        <dbReference type="SAM" id="Phobius"/>
    </source>
</evidence>